<reference evidence="2 3" key="1">
    <citation type="journal article" date="2014" name="Genome Announc.">
        <title>Genome Sequence of Afipia felis Strain 76713, Isolated in Hospital Water Using an Amoeba Co-Culture Procedure.</title>
        <authorList>
            <person name="Benamar S."/>
            <person name="La Scola B."/>
            <person name="Croce O."/>
        </authorList>
    </citation>
    <scope>NUCLEOTIDE SEQUENCE [LARGE SCALE GENOMIC DNA]</scope>
    <source>
        <strain evidence="2 3">76713</strain>
    </source>
</reference>
<accession>A0A090MHE5</accession>
<evidence type="ECO:0000313" key="2">
    <source>
        <dbReference type="EMBL" id="CEG07001.1"/>
    </source>
</evidence>
<dbReference type="RefSeq" id="WP_048755615.1">
    <property type="nucleotide sequence ID" value="NZ_CCAZ020000001.1"/>
</dbReference>
<organism evidence="2 3">
    <name type="scientific">Afipia felis</name>
    <name type="common">Cat scratch disease bacillus</name>
    <dbReference type="NCBI Taxonomy" id="1035"/>
    <lineage>
        <taxon>Bacteria</taxon>
        <taxon>Pseudomonadati</taxon>
        <taxon>Pseudomonadota</taxon>
        <taxon>Alphaproteobacteria</taxon>
        <taxon>Hyphomicrobiales</taxon>
        <taxon>Nitrobacteraceae</taxon>
        <taxon>Afipia</taxon>
    </lineage>
</organism>
<keyword evidence="3" id="KW-1185">Reference proteome</keyword>
<keyword evidence="1" id="KW-0732">Signal</keyword>
<proteinExistence type="predicted"/>
<dbReference type="PROSITE" id="PS51257">
    <property type="entry name" value="PROKAR_LIPOPROTEIN"/>
    <property type="match status" value="1"/>
</dbReference>
<evidence type="ECO:0008006" key="4">
    <source>
        <dbReference type="Google" id="ProtNLM"/>
    </source>
</evidence>
<evidence type="ECO:0000313" key="3">
    <source>
        <dbReference type="Proteomes" id="UP000035762"/>
    </source>
</evidence>
<name>A0A090MHE5_AFIFE</name>
<dbReference type="STRING" id="1035.BN961_00382"/>
<comment type="caution">
    <text evidence="2">The sequence shown here is derived from an EMBL/GenBank/DDBJ whole genome shotgun (WGS) entry which is preliminary data.</text>
</comment>
<dbReference type="Proteomes" id="UP000035762">
    <property type="component" value="Unassembled WGS sequence"/>
</dbReference>
<sequence length="130" mass="13426">MRKLFAVAAMICGLALVGCQTTLPSINISNAVAMNTVYGIENAYGIAVNAANAYKALPLCATGTKPSATNICAKRSVIVNLQSAMARARTAVNNLVAFQKTYPTLDITNAVSAAQTALYDVQAVIASGAQ</sequence>
<dbReference type="EMBL" id="CCAZ020000001">
    <property type="protein sequence ID" value="CEG07001.1"/>
    <property type="molecule type" value="Genomic_DNA"/>
</dbReference>
<gene>
    <name evidence="2" type="ORF">BN961_00382</name>
</gene>
<feature type="signal peptide" evidence="1">
    <location>
        <begin position="1"/>
        <end position="17"/>
    </location>
</feature>
<feature type="chain" id="PRO_5001859588" description="Lipoprotein" evidence="1">
    <location>
        <begin position="18"/>
        <end position="130"/>
    </location>
</feature>
<protein>
    <recommendedName>
        <fullName evidence="4">Lipoprotein</fullName>
    </recommendedName>
</protein>
<evidence type="ECO:0000256" key="1">
    <source>
        <dbReference type="SAM" id="SignalP"/>
    </source>
</evidence>
<dbReference type="AlphaFoldDB" id="A0A090MHE5"/>
<dbReference type="OrthoDB" id="8266182at2"/>